<reference evidence="8" key="2">
    <citation type="submission" date="2020-09" db="EMBL/GenBank/DDBJ databases">
        <authorList>
            <person name="Sun Q."/>
            <person name="Ohkuma M."/>
        </authorList>
    </citation>
    <scope>NUCLEOTIDE SEQUENCE</scope>
    <source>
        <strain evidence="8">JCM 4956</strain>
    </source>
</reference>
<comment type="similarity">
    <text evidence="2">Belongs to the oxygen-dependent FAD-linked oxidoreductase family.</text>
</comment>
<feature type="region of interest" description="Disordered" evidence="6">
    <location>
        <begin position="64"/>
        <end position="99"/>
    </location>
</feature>
<evidence type="ECO:0000259" key="7">
    <source>
        <dbReference type="PROSITE" id="PS51387"/>
    </source>
</evidence>
<sequence>MAENRTPLHPHPHHGLRFPAREPGNPAGPDPVSSDGAEGEDQMQRRTFMGGGAAMAATAVTAACAPGGGPRPHAEGSGTGGRSGGAGEGTAGASGAAAGAGGSAAANWKALARDLDGTLVRPGESTWAAARQLYNTRFDSLRPAAVAYVSHADDIRTALSYARAHDLHVAIRNGGHSYAGWSSGDGSLVVDVSELSRVRASGGEAVVGAGAKLIDVYRALSAKGVTIPAGSCPTVGISGLTLGGGHGVVSRAYGLTCDSLTRATLVTADGRELTVDETRGDDLFWALRGAGNGNFGVVTELRFRTHPAPQAVTANMSWPWSRAAAVLTAWQEWGPDQPDEIWSACHLSNTAGGTPTVSVSAFSLGTYGELQNAVDRLAARVGASASGVSLRRRSYQESMEVYAGCSSFATGAQCHLPGSTPGRSPEGALRRETYAARSDFFDRSIGAAGVRTLLARLAGMRGGTGSVALTALGGAVNRVDPTATAFVHRRSRMLAQYLAAWRPGTSGADARAWLTGTHTSMRPHASGAAYQNYTDPGLADWRRAYYGSAARRLRTVKEKYDPTGFFTFPQSL</sequence>
<comment type="cofactor">
    <cofactor evidence="1">
        <name>FAD</name>
        <dbReference type="ChEBI" id="CHEBI:57692"/>
    </cofactor>
</comment>
<dbReference type="InterPro" id="IPR050416">
    <property type="entry name" value="FAD-linked_Oxidoreductase"/>
</dbReference>
<dbReference type="Pfam" id="PF08031">
    <property type="entry name" value="BBE"/>
    <property type="match status" value="1"/>
</dbReference>
<dbReference type="InterPro" id="IPR016169">
    <property type="entry name" value="FAD-bd_PCMH_sub2"/>
</dbReference>
<name>A0A918N6V3_9ACTN</name>
<evidence type="ECO:0000256" key="2">
    <source>
        <dbReference type="ARBA" id="ARBA00005466"/>
    </source>
</evidence>
<proteinExistence type="inferred from homology"/>
<dbReference type="InterPro" id="IPR016166">
    <property type="entry name" value="FAD-bd_PCMH"/>
</dbReference>
<dbReference type="Gene3D" id="3.30.43.10">
    <property type="entry name" value="Uridine Diphospho-n-acetylenolpyruvylglucosamine Reductase, domain 2"/>
    <property type="match status" value="1"/>
</dbReference>
<keyword evidence="3" id="KW-0285">Flavoprotein</keyword>
<dbReference type="Gene3D" id="3.40.462.20">
    <property type="match status" value="1"/>
</dbReference>
<dbReference type="Gene3D" id="3.30.465.10">
    <property type="match status" value="1"/>
</dbReference>
<dbReference type="InterPro" id="IPR016167">
    <property type="entry name" value="FAD-bd_PCMH_sub1"/>
</dbReference>
<evidence type="ECO:0000256" key="6">
    <source>
        <dbReference type="SAM" id="MobiDB-lite"/>
    </source>
</evidence>
<evidence type="ECO:0000313" key="9">
    <source>
        <dbReference type="Proteomes" id="UP000645555"/>
    </source>
</evidence>
<feature type="domain" description="FAD-binding PCMH-type" evidence="7">
    <location>
        <begin position="138"/>
        <end position="308"/>
    </location>
</feature>
<dbReference type="Proteomes" id="UP000645555">
    <property type="component" value="Unassembled WGS sequence"/>
</dbReference>
<dbReference type="GO" id="GO:0071949">
    <property type="term" value="F:FAD binding"/>
    <property type="evidence" value="ECO:0007669"/>
    <property type="project" value="InterPro"/>
</dbReference>
<dbReference type="GO" id="GO:0016491">
    <property type="term" value="F:oxidoreductase activity"/>
    <property type="evidence" value="ECO:0007669"/>
    <property type="project" value="UniProtKB-KW"/>
</dbReference>
<dbReference type="InterPro" id="IPR036318">
    <property type="entry name" value="FAD-bd_PCMH-like_sf"/>
</dbReference>
<evidence type="ECO:0000256" key="5">
    <source>
        <dbReference type="ARBA" id="ARBA00023002"/>
    </source>
</evidence>
<accession>A0A918N6V3</accession>
<organism evidence="8 9">
    <name type="scientific">Streptomyces fructofermentans</name>
    <dbReference type="NCBI Taxonomy" id="152141"/>
    <lineage>
        <taxon>Bacteria</taxon>
        <taxon>Bacillati</taxon>
        <taxon>Actinomycetota</taxon>
        <taxon>Actinomycetes</taxon>
        <taxon>Kitasatosporales</taxon>
        <taxon>Streptomycetaceae</taxon>
        <taxon>Streptomyces</taxon>
    </lineage>
</organism>
<dbReference type="SUPFAM" id="SSF56176">
    <property type="entry name" value="FAD-binding/transporter-associated domain-like"/>
    <property type="match status" value="1"/>
</dbReference>
<dbReference type="InterPro" id="IPR006094">
    <property type="entry name" value="Oxid_FAD_bind_N"/>
</dbReference>
<dbReference type="Pfam" id="PF01565">
    <property type="entry name" value="FAD_binding_4"/>
    <property type="match status" value="1"/>
</dbReference>
<dbReference type="EMBL" id="BMWD01000003">
    <property type="protein sequence ID" value="GGX48042.1"/>
    <property type="molecule type" value="Genomic_DNA"/>
</dbReference>
<dbReference type="PROSITE" id="PS51387">
    <property type="entry name" value="FAD_PCMH"/>
    <property type="match status" value="1"/>
</dbReference>
<gene>
    <name evidence="8" type="ORF">GCM10010515_13940</name>
</gene>
<keyword evidence="5" id="KW-0560">Oxidoreductase</keyword>
<keyword evidence="9" id="KW-1185">Reference proteome</keyword>
<dbReference type="AlphaFoldDB" id="A0A918N6V3"/>
<comment type="caution">
    <text evidence="8">The sequence shown here is derived from an EMBL/GenBank/DDBJ whole genome shotgun (WGS) entry which is preliminary data.</text>
</comment>
<dbReference type="InterPro" id="IPR006311">
    <property type="entry name" value="TAT_signal"/>
</dbReference>
<reference evidence="8" key="1">
    <citation type="journal article" date="2014" name="Int. J. Syst. Evol. Microbiol.">
        <title>Complete genome sequence of Corynebacterium casei LMG S-19264T (=DSM 44701T), isolated from a smear-ripened cheese.</title>
        <authorList>
            <consortium name="US DOE Joint Genome Institute (JGI-PGF)"/>
            <person name="Walter F."/>
            <person name="Albersmeier A."/>
            <person name="Kalinowski J."/>
            <person name="Ruckert C."/>
        </authorList>
    </citation>
    <scope>NUCLEOTIDE SEQUENCE</scope>
    <source>
        <strain evidence="8">JCM 4956</strain>
    </source>
</reference>
<feature type="region of interest" description="Disordered" evidence="6">
    <location>
        <begin position="1"/>
        <end position="44"/>
    </location>
</feature>
<dbReference type="PANTHER" id="PTHR42973:SF39">
    <property type="entry name" value="FAD-BINDING PCMH-TYPE DOMAIN-CONTAINING PROTEIN"/>
    <property type="match status" value="1"/>
</dbReference>
<evidence type="ECO:0000313" key="8">
    <source>
        <dbReference type="EMBL" id="GGX48042.1"/>
    </source>
</evidence>
<dbReference type="InterPro" id="IPR012951">
    <property type="entry name" value="BBE"/>
</dbReference>
<evidence type="ECO:0000256" key="3">
    <source>
        <dbReference type="ARBA" id="ARBA00022630"/>
    </source>
</evidence>
<dbReference type="PANTHER" id="PTHR42973">
    <property type="entry name" value="BINDING OXIDOREDUCTASE, PUTATIVE (AFU_ORTHOLOGUE AFUA_1G17690)-RELATED"/>
    <property type="match status" value="1"/>
</dbReference>
<evidence type="ECO:0000256" key="4">
    <source>
        <dbReference type="ARBA" id="ARBA00022827"/>
    </source>
</evidence>
<dbReference type="PROSITE" id="PS51318">
    <property type="entry name" value="TAT"/>
    <property type="match status" value="1"/>
</dbReference>
<evidence type="ECO:0000256" key="1">
    <source>
        <dbReference type="ARBA" id="ARBA00001974"/>
    </source>
</evidence>
<protein>
    <submittedName>
        <fullName evidence="8">FAD-binding dehydrogenase</fullName>
    </submittedName>
</protein>
<feature type="compositionally biased region" description="Gly residues" evidence="6">
    <location>
        <begin position="77"/>
        <end position="99"/>
    </location>
</feature>
<keyword evidence="4" id="KW-0274">FAD</keyword>